<gene>
    <name evidence="3" type="ORF">QQS35_01890</name>
</gene>
<reference evidence="3 4" key="1">
    <citation type="submission" date="2023-06" db="EMBL/GenBank/DDBJ databases">
        <title>Aquibacillus rhizosphaerae LR5S19.</title>
        <authorList>
            <person name="Sun J.-Q."/>
        </authorList>
    </citation>
    <scope>NUCLEOTIDE SEQUENCE [LARGE SCALE GENOMIC DNA]</scope>
    <source>
        <strain evidence="3 4">LR5S19</strain>
    </source>
</reference>
<comment type="similarity">
    <text evidence="1">Belongs to the ComF/GntX family.</text>
</comment>
<evidence type="ECO:0000259" key="2">
    <source>
        <dbReference type="Pfam" id="PF00156"/>
    </source>
</evidence>
<name>A0ABT7L069_9BACI</name>
<evidence type="ECO:0000313" key="3">
    <source>
        <dbReference type="EMBL" id="MDL4839214.1"/>
    </source>
</evidence>
<accession>A0ABT7L069</accession>
<evidence type="ECO:0000256" key="1">
    <source>
        <dbReference type="ARBA" id="ARBA00008007"/>
    </source>
</evidence>
<comment type="caution">
    <text evidence="3">The sequence shown here is derived from an EMBL/GenBank/DDBJ whole genome shotgun (WGS) entry which is preliminary data.</text>
</comment>
<protein>
    <submittedName>
        <fullName evidence="3">ComF family protein</fullName>
    </submittedName>
</protein>
<sequence length="226" mass="26505">MHCLWCEAEIIEEVDWINFFYPDKVKNICESCKAQLDVLDGQLCKYCGRRSEKDVCSDCERWESDPHWKGVLTFNTSVFTYNPIMKEIITKWKYRGDYALVEMLREAFCEKFNQVFKEIKKDAVIVPIPLSEERLYERAFNQAEALARLLEMPYTQMLTRMEGEKQSKKTRKDRLGTSNPFQLEKQINQPVILIDDIYTTGTTVRHAAKLLKENGCLGVYVFTLAR</sequence>
<dbReference type="InterPro" id="IPR029057">
    <property type="entry name" value="PRTase-like"/>
</dbReference>
<evidence type="ECO:0000313" key="4">
    <source>
        <dbReference type="Proteomes" id="UP001235343"/>
    </source>
</evidence>
<keyword evidence="4" id="KW-1185">Reference proteome</keyword>
<dbReference type="CDD" id="cd06223">
    <property type="entry name" value="PRTases_typeI"/>
    <property type="match status" value="1"/>
</dbReference>
<dbReference type="Pfam" id="PF00156">
    <property type="entry name" value="Pribosyltran"/>
    <property type="match status" value="1"/>
</dbReference>
<proteinExistence type="inferred from homology"/>
<dbReference type="RefSeq" id="WP_285930069.1">
    <property type="nucleotide sequence ID" value="NZ_JASTZU010000012.1"/>
</dbReference>
<dbReference type="InterPro" id="IPR051910">
    <property type="entry name" value="ComF/GntX_DNA_util-trans"/>
</dbReference>
<dbReference type="InterPro" id="IPR000836">
    <property type="entry name" value="PRTase_dom"/>
</dbReference>
<organism evidence="3 4">
    <name type="scientific">Aquibacillus rhizosphaerae</name>
    <dbReference type="NCBI Taxonomy" id="3051431"/>
    <lineage>
        <taxon>Bacteria</taxon>
        <taxon>Bacillati</taxon>
        <taxon>Bacillota</taxon>
        <taxon>Bacilli</taxon>
        <taxon>Bacillales</taxon>
        <taxon>Bacillaceae</taxon>
        <taxon>Aquibacillus</taxon>
    </lineage>
</organism>
<dbReference type="SUPFAM" id="SSF53271">
    <property type="entry name" value="PRTase-like"/>
    <property type="match status" value="1"/>
</dbReference>
<dbReference type="EMBL" id="JASTZU010000012">
    <property type="protein sequence ID" value="MDL4839214.1"/>
    <property type="molecule type" value="Genomic_DNA"/>
</dbReference>
<dbReference type="PANTHER" id="PTHR47505">
    <property type="entry name" value="DNA UTILIZATION PROTEIN YHGH"/>
    <property type="match status" value="1"/>
</dbReference>
<dbReference type="Proteomes" id="UP001235343">
    <property type="component" value="Unassembled WGS sequence"/>
</dbReference>
<dbReference type="Gene3D" id="3.40.50.2020">
    <property type="match status" value="1"/>
</dbReference>
<feature type="domain" description="Phosphoribosyltransferase" evidence="2">
    <location>
        <begin position="139"/>
        <end position="221"/>
    </location>
</feature>
<dbReference type="PANTHER" id="PTHR47505:SF1">
    <property type="entry name" value="DNA UTILIZATION PROTEIN YHGH"/>
    <property type="match status" value="1"/>
</dbReference>